<sequence length="104" mass="11450">MRPRPPWSCRRTSVGAPPVESILHIGVDDEQPPSLSTVPMSPDLDAADDSFDFILVASSDERLIQRLNGMRHVESVSTSLKGSDAKWRLSNEEETYAALNAVVE</sequence>
<dbReference type="InParanoid" id="A0A165GKK1"/>
<evidence type="ECO:0000313" key="1">
    <source>
        <dbReference type="EMBL" id="KZT58187.1"/>
    </source>
</evidence>
<protein>
    <submittedName>
        <fullName evidence="1">Uncharacterized protein</fullName>
    </submittedName>
</protein>
<name>A0A165GKK1_9BASI</name>
<dbReference type="AlphaFoldDB" id="A0A165GKK1"/>
<proteinExistence type="predicted"/>
<accession>A0A165GKK1</accession>
<reference evidence="1 2" key="1">
    <citation type="journal article" date="2016" name="Mol. Biol. Evol.">
        <title>Comparative Genomics of Early-Diverging Mushroom-Forming Fungi Provides Insights into the Origins of Lignocellulose Decay Capabilities.</title>
        <authorList>
            <person name="Nagy L.G."/>
            <person name="Riley R."/>
            <person name="Tritt A."/>
            <person name="Adam C."/>
            <person name="Daum C."/>
            <person name="Floudas D."/>
            <person name="Sun H."/>
            <person name="Yadav J.S."/>
            <person name="Pangilinan J."/>
            <person name="Larsson K.H."/>
            <person name="Matsuura K."/>
            <person name="Barry K."/>
            <person name="Labutti K."/>
            <person name="Kuo R."/>
            <person name="Ohm R.A."/>
            <person name="Bhattacharya S.S."/>
            <person name="Shirouzu T."/>
            <person name="Yoshinaga Y."/>
            <person name="Martin F.M."/>
            <person name="Grigoriev I.V."/>
            <person name="Hibbett D.S."/>
        </authorList>
    </citation>
    <scope>NUCLEOTIDE SEQUENCE [LARGE SCALE GENOMIC DNA]</scope>
    <source>
        <strain evidence="1 2">HHB12733</strain>
    </source>
</reference>
<gene>
    <name evidence="1" type="ORF">CALCODRAFT_516975</name>
</gene>
<organism evidence="1 2">
    <name type="scientific">Calocera cornea HHB12733</name>
    <dbReference type="NCBI Taxonomy" id="1353952"/>
    <lineage>
        <taxon>Eukaryota</taxon>
        <taxon>Fungi</taxon>
        <taxon>Dikarya</taxon>
        <taxon>Basidiomycota</taxon>
        <taxon>Agaricomycotina</taxon>
        <taxon>Dacrymycetes</taxon>
        <taxon>Dacrymycetales</taxon>
        <taxon>Dacrymycetaceae</taxon>
        <taxon>Calocera</taxon>
    </lineage>
</organism>
<keyword evidence="2" id="KW-1185">Reference proteome</keyword>
<dbReference type="EMBL" id="KV423954">
    <property type="protein sequence ID" value="KZT58187.1"/>
    <property type="molecule type" value="Genomic_DNA"/>
</dbReference>
<dbReference type="Proteomes" id="UP000076842">
    <property type="component" value="Unassembled WGS sequence"/>
</dbReference>
<evidence type="ECO:0000313" key="2">
    <source>
        <dbReference type="Proteomes" id="UP000076842"/>
    </source>
</evidence>